<dbReference type="EMBL" id="UINC01151247">
    <property type="protein sequence ID" value="SVD44744.1"/>
    <property type="molecule type" value="Genomic_DNA"/>
</dbReference>
<reference evidence="1" key="1">
    <citation type="submission" date="2018-05" db="EMBL/GenBank/DDBJ databases">
        <authorList>
            <person name="Lanie J.A."/>
            <person name="Ng W.-L."/>
            <person name="Kazmierczak K.M."/>
            <person name="Andrzejewski T.M."/>
            <person name="Davidsen T.M."/>
            <person name="Wayne K.J."/>
            <person name="Tettelin H."/>
            <person name="Glass J.I."/>
            <person name="Rusch D."/>
            <person name="Podicherti R."/>
            <person name="Tsui H.-C.T."/>
            <person name="Winkler M.E."/>
        </authorList>
    </citation>
    <scope>NUCLEOTIDE SEQUENCE</scope>
</reference>
<evidence type="ECO:0008006" key="2">
    <source>
        <dbReference type="Google" id="ProtNLM"/>
    </source>
</evidence>
<accession>A0A382VDZ8</accession>
<gene>
    <name evidence="1" type="ORF">METZ01_LOCUS397598</name>
</gene>
<feature type="non-terminal residue" evidence="1">
    <location>
        <position position="215"/>
    </location>
</feature>
<dbReference type="AlphaFoldDB" id="A0A382VDZ8"/>
<sequence length="215" mass="24052">MSNIGFAKTGLQLQFTGLSGGGKFNSDDHCKLLINLCYNNPDDNFYIIGQNDLRRLSYSEKVRLFPHDNVFDALGWSSNDADSKWSKPVEWLNQYNVNLEYAIIGGGPTLNVNVPFKIKTSSGSIAKPLTFGKRGAAPVIHTLNETGVKWVGLADDPRCLNTSLAKDLFNKPEIILSQVNKKIKSKHIQSYENQELIEHEIEVVYCNIEMACNLD</sequence>
<protein>
    <recommendedName>
        <fullName evidence="2">Polysaccharide pyruvyl transferase domain-containing protein</fullName>
    </recommendedName>
</protein>
<organism evidence="1">
    <name type="scientific">marine metagenome</name>
    <dbReference type="NCBI Taxonomy" id="408172"/>
    <lineage>
        <taxon>unclassified sequences</taxon>
        <taxon>metagenomes</taxon>
        <taxon>ecological metagenomes</taxon>
    </lineage>
</organism>
<proteinExistence type="predicted"/>
<evidence type="ECO:0000313" key="1">
    <source>
        <dbReference type="EMBL" id="SVD44744.1"/>
    </source>
</evidence>
<name>A0A382VDZ8_9ZZZZ</name>